<evidence type="ECO:0000256" key="7">
    <source>
        <dbReference type="PIRNR" id="PIRNR002889"/>
    </source>
</evidence>
<evidence type="ECO:0000256" key="5">
    <source>
        <dbReference type="ARBA" id="ARBA00024934"/>
    </source>
</evidence>
<dbReference type="InterPro" id="IPR019776">
    <property type="entry name" value="Flagellar_basal_body_rod_CS"/>
</dbReference>
<keyword evidence="4 7" id="KW-0975">Bacterial flagellum</keyword>
<keyword evidence="11" id="KW-1185">Reference proteome</keyword>
<dbReference type="PIRSF" id="PIRSF002889">
    <property type="entry name" value="Rod_FlgB"/>
    <property type="match status" value="1"/>
</dbReference>
<name>A0A1M7SEZ9_9SPHN</name>
<proteinExistence type="inferred from homology"/>
<comment type="function">
    <text evidence="5 7">Structural component of flagellum, the bacterial motility apparatus. Part of the rod structure of flagellar basal body.</text>
</comment>
<dbReference type="InterPro" id="IPR006300">
    <property type="entry name" value="FlgB"/>
</dbReference>
<evidence type="ECO:0000256" key="6">
    <source>
        <dbReference type="ARBA" id="ARBA00026072"/>
    </source>
</evidence>
<evidence type="ECO:0000256" key="4">
    <source>
        <dbReference type="ARBA" id="ARBA00023143"/>
    </source>
</evidence>
<dbReference type="PANTHER" id="PTHR30435">
    <property type="entry name" value="FLAGELLAR PROTEIN"/>
    <property type="match status" value="1"/>
</dbReference>
<keyword evidence="10" id="KW-0969">Cilium</keyword>
<dbReference type="PROSITE" id="PS00588">
    <property type="entry name" value="FLAGELLA_BB_ROD"/>
    <property type="match status" value="1"/>
</dbReference>
<protein>
    <recommendedName>
        <fullName evidence="3 7">Flagellar basal body rod protein FlgB</fullName>
    </recommendedName>
</protein>
<gene>
    <name evidence="10" type="ORF">SAMN02745193_01564</name>
</gene>
<evidence type="ECO:0000313" key="11">
    <source>
        <dbReference type="Proteomes" id="UP000184391"/>
    </source>
</evidence>
<dbReference type="GO" id="GO:0071978">
    <property type="term" value="P:bacterial-type flagellum-dependent swarming motility"/>
    <property type="evidence" value="ECO:0007669"/>
    <property type="project" value="TreeGrafter"/>
</dbReference>
<dbReference type="Proteomes" id="UP000184391">
    <property type="component" value="Unassembled WGS sequence"/>
</dbReference>
<dbReference type="PANTHER" id="PTHR30435:SF12">
    <property type="entry name" value="FLAGELLAR BASAL BODY ROD PROTEIN FLGB"/>
    <property type="match status" value="1"/>
</dbReference>
<evidence type="ECO:0000313" key="10">
    <source>
        <dbReference type="EMBL" id="SHN57049.1"/>
    </source>
</evidence>
<feature type="region of interest" description="Disordered" evidence="8">
    <location>
        <begin position="53"/>
        <end position="79"/>
    </location>
</feature>
<dbReference type="OrthoDB" id="9788334at2"/>
<dbReference type="EMBL" id="FRDF01000008">
    <property type="protein sequence ID" value="SHN57049.1"/>
    <property type="molecule type" value="Genomic_DNA"/>
</dbReference>
<dbReference type="GO" id="GO:0030694">
    <property type="term" value="C:bacterial-type flagellum basal body, rod"/>
    <property type="evidence" value="ECO:0007669"/>
    <property type="project" value="InterPro"/>
</dbReference>
<organism evidence="10 11">
    <name type="scientific">Erythrobacter sanguineus</name>
    <dbReference type="NCBI Taxonomy" id="198312"/>
    <lineage>
        <taxon>Bacteria</taxon>
        <taxon>Pseudomonadati</taxon>
        <taxon>Pseudomonadota</taxon>
        <taxon>Alphaproteobacteria</taxon>
        <taxon>Sphingomonadales</taxon>
        <taxon>Erythrobacteraceae</taxon>
        <taxon>Erythrobacter/Porphyrobacter group</taxon>
        <taxon>Erythrobacter</taxon>
    </lineage>
</organism>
<comment type="subcellular location">
    <subcellularLocation>
        <location evidence="1 7">Bacterial flagellum basal body</location>
    </subcellularLocation>
</comment>
<evidence type="ECO:0000256" key="1">
    <source>
        <dbReference type="ARBA" id="ARBA00004117"/>
    </source>
</evidence>
<feature type="domain" description="Flagellar basal body rod protein N-terminal" evidence="9">
    <location>
        <begin position="9"/>
        <end position="36"/>
    </location>
</feature>
<dbReference type="RefSeq" id="WP_072674100.1">
    <property type="nucleotide sequence ID" value="NZ_FRDF01000008.1"/>
</dbReference>
<evidence type="ECO:0000256" key="3">
    <source>
        <dbReference type="ARBA" id="ARBA00014376"/>
    </source>
</evidence>
<evidence type="ECO:0000256" key="2">
    <source>
        <dbReference type="ARBA" id="ARBA00009677"/>
    </source>
</evidence>
<dbReference type="NCBIfam" id="TIGR01396">
    <property type="entry name" value="FlgB"/>
    <property type="match status" value="1"/>
</dbReference>
<evidence type="ECO:0000256" key="8">
    <source>
        <dbReference type="SAM" id="MobiDB-lite"/>
    </source>
</evidence>
<keyword evidence="10" id="KW-0966">Cell projection</keyword>
<comment type="similarity">
    <text evidence="2 7">Belongs to the flagella basal body rod proteins family.</text>
</comment>
<dbReference type="STRING" id="198312.SAMN02745193_01564"/>
<dbReference type="InterPro" id="IPR001444">
    <property type="entry name" value="Flag_bb_rod_N"/>
</dbReference>
<dbReference type="AlphaFoldDB" id="A0A1M7SEZ9"/>
<evidence type="ECO:0000259" key="9">
    <source>
        <dbReference type="Pfam" id="PF00460"/>
    </source>
</evidence>
<sequence>MNERLFGIHGAALTLRSERMGVIASNIANAATPGYKARDIDFGAALDARLASQRGDGAATSDPRAGMVWRNPTMPSLDGNTVELNREQVAFAENAVAYSASLSFVQGKVNTLTRALKGE</sequence>
<accession>A0A1M7SEZ9</accession>
<keyword evidence="10" id="KW-0282">Flagellum</keyword>
<reference evidence="11" key="1">
    <citation type="submission" date="2016-12" db="EMBL/GenBank/DDBJ databases">
        <authorList>
            <person name="Varghese N."/>
            <person name="Submissions S."/>
        </authorList>
    </citation>
    <scope>NUCLEOTIDE SEQUENCE [LARGE SCALE GENOMIC DNA]</scope>
    <source>
        <strain evidence="11">DSM 11032</strain>
    </source>
</reference>
<dbReference type="Pfam" id="PF00460">
    <property type="entry name" value="Flg_bb_rod"/>
    <property type="match status" value="1"/>
</dbReference>
<comment type="subunit">
    <text evidence="6">The basal body constitutes a major portion of the flagellar organelle and consists of a number of rings mounted on a central rod. In Gram-negative bacteria, at least four rings, L, P, S and M are present, whereas Gram-positive bacteria lack the L and P rings. The rod consists of about 26 subunits of FlgG in the distal portion, and FlgB, FlgC and FlgF build up the proximal portion of the rod with about 6 subunits each. Rod assembly occurs by export via the flagellum-specific pathway of its constituent proteins and by their incorporation into the rod structure in the probable order of FlgB, FlgC, FlgF and FlgG. Another protein, FliE, also assembles onto the stable rod structure.</text>
</comment>